<name>A0KK18_AERHH</name>
<dbReference type="EMBL" id="CP000462">
    <property type="protein sequence ID" value="ABK38220.1"/>
    <property type="molecule type" value="Genomic_DNA"/>
</dbReference>
<dbReference type="InterPro" id="IPR001633">
    <property type="entry name" value="EAL_dom"/>
</dbReference>
<organism evidence="3 4">
    <name type="scientific">Aeromonas hydrophila subsp. hydrophila (strain ATCC 7966 / DSM 30187 / BCRC 13018 / CCUG 14551 / JCM 1027 / KCTC 2358 / NCIMB 9240 / NCTC 8049)</name>
    <dbReference type="NCBI Taxonomy" id="380703"/>
    <lineage>
        <taxon>Bacteria</taxon>
        <taxon>Pseudomonadati</taxon>
        <taxon>Pseudomonadota</taxon>
        <taxon>Gammaproteobacteria</taxon>
        <taxon>Aeromonadales</taxon>
        <taxon>Aeromonadaceae</taxon>
        <taxon>Aeromonas</taxon>
    </lineage>
</organism>
<dbReference type="eggNOG" id="COG4943">
    <property type="taxonomic scope" value="Bacteria"/>
</dbReference>
<evidence type="ECO:0000256" key="1">
    <source>
        <dbReference type="SAM" id="Phobius"/>
    </source>
</evidence>
<keyword evidence="1" id="KW-1133">Transmembrane helix</keyword>
<proteinExistence type="predicted"/>
<protein>
    <submittedName>
        <fullName evidence="3">Cyclic diguanylate phosphodiesterase (EAL) domain protein</fullName>
    </submittedName>
</protein>
<feature type="transmembrane region" description="Helical" evidence="1">
    <location>
        <begin position="34"/>
        <end position="59"/>
    </location>
</feature>
<sequence length="557" mass="61657">MGSAGFLLRQAKKCQLDGPAIIVKWLHYHRLFRLNASICNAVALAMCIIFSIVAMYAVFNHEKRDVIAQSNRDARRAILGINNIFQVVEGGMDDIVARSKKVGCPELTKMLVDTATRNAYAMIYSFLDQSGEICSSYKDNSLNVAGIVSRLNVSARQEGVHLDVILGHPVFFLSRHGPSGSVMAFIDARYIADLIADNNRLNNIVNYKLTIDTIHDTQLLQGMGLQVERAPPVAVLSHSDKYGFGIVPYIEGDLYIIMAMMDSYGWLMVAIMVLSLVAYMLIRHWLASIDFTEIDIRKGIANHEFIPYLQPVVDSRSQAVIGSEVLVRWCHPVYGLLSPAEFVTQAERSGAIIPMTERLMALVAEKISVADVTLPPGFTINFNVTLSHLLNPSLKTACEAFLKAFERGDKPRLCLELVERESQLHHSEPVLMGAFRSLQASGVCFAVDDYGTGYSSLKHIHSSFIGAIKIDRLFVQDIERSTMAYQIVMNIMDLADRIGASVIAEGIETPAQVALLRKAGVDRFQGYLYGKPMPLDTFIAHCLPAQHDMRLSGGSRG</sequence>
<dbReference type="Pfam" id="PF00563">
    <property type="entry name" value="EAL"/>
    <property type="match status" value="1"/>
</dbReference>
<dbReference type="Proteomes" id="UP000000756">
    <property type="component" value="Chromosome"/>
</dbReference>
<dbReference type="SMART" id="SM00052">
    <property type="entry name" value="EAL"/>
    <property type="match status" value="1"/>
</dbReference>
<accession>A0KK18</accession>
<evidence type="ECO:0000313" key="4">
    <source>
        <dbReference type="Proteomes" id="UP000000756"/>
    </source>
</evidence>
<dbReference type="EnsemblBacteria" id="ABK38220">
    <property type="protein sequence ID" value="ABK38220"/>
    <property type="gene ID" value="AHA_2089"/>
</dbReference>
<dbReference type="PANTHER" id="PTHR33121:SF80">
    <property type="entry name" value="CYCLIC DI-GMP PHOSPHODIESTERASE PDEL"/>
    <property type="match status" value="1"/>
</dbReference>
<dbReference type="HOGENOM" id="CLU_000445_131_0_6"/>
<dbReference type="PATRIC" id="fig|380703.7.peg.2097"/>
<dbReference type="OrthoDB" id="675397at2"/>
<dbReference type="CDD" id="cd01948">
    <property type="entry name" value="EAL"/>
    <property type="match status" value="1"/>
</dbReference>
<feature type="transmembrane region" description="Helical" evidence="1">
    <location>
        <begin position="264"/>
        <end position="282"/>
    </location>
</feature>
<keyword evidence="1" id="KW-0812">Transmembrane</keyword>
<feature type="domain" description="EAL" evidence="2">
    <location>
        <begin position="289"/>
        <end position="546"/>
    </location>
</feature>
<dbReference type="STRING" id="380703.AHA_2089"/>
<evidence type="ECO:0000259" key="2">
    <source>
        <dbReference type="PROSITE" id="PS50883"/>
    </source>
</evidence>
<dbReference type="SUPFAM" id="SSF141868">
    <property type="entry name" value="EAL domain-like"/>
    <property type="match status" value="1"/>
</dbReference>
<dbReference type="GO" id="GO:0071111">
    <property type="term" value="F:cyclic-guanylate-specific phosphodiesterase activity"/>
    <property type="evidence" value="ECO:0007669"/>
    <property type="project" value="InterPro"/>
</dbReference>
<dbReference type="InterPro" id="IPR050706">
    <property type="entry name" value="Cyclic-di-GMP_PDE-like"/>
</dbReference>
<evidence type="ECO:0000313" key="3">
    <source>
        <dbReference type="EMBL" id="ABK38220.1"/>
    </source>
</evidence>
<dbReference type="AlphaFoldDB" id="A0KK18"/>
<dbReference type="KEGG" id="aha:AHA_2089"/>
<dbReference type="PROSITE" id="PS50883">
    <property type="entry name" value="EAL"/>
    <property type="match status" value="1"/>
</dbReference>
<dbReference type="PANTHER" id="PTHR33121">
    <property type="entry name" value="CYCLIC DI-GMP PHOSPHODIESTERASE PDEF"/>
    <property type="match status" value="1"/>
</dbReference>
<gene>
    <name evidence="3" type="ordered locus">AHA_2089</name>
</gene>
<keyword evidence="1" id="KW-0472">Membrane</keyword>
<dbReference type="Gene3D" id="3.20.20.450">
    <property type="entry name" value="EAL domain"/>
    <property type="match status" value="1"/>
</dbReference>
<dbReference type="InterPro" id="IPR035919">
    <property type="entry name" value="EAL_sf"/>
</dbReference>
<reference evidence="3 4" key="1">
    <citation type="journal article" date="2006" name="J. Bacteriol.">
        <title>Genome sequence of Aeromonas hydrophila ATCC 7966T: jack of all trades.</title>
        <authorList>
            <person name="Seshadri R."/>
            <person name="Joseph S.W."/>
            <person name="Chopra A.K."/>
            <person name="Sha J."/>
            <person name="Shaw J."/>
            <person name="Graf J."/>
            <person name="Haft D."/>
            <person name="Wu M."/>
            <person name="Ren Q."/>
            <person name="Rosovitz M.J."/>
            <person name="Madupu R."/>
            <person name="Tallon L."/>
            <person name="Kim M."/>
            <person name="Jin S."/>
            <person name="Vuong H."/>
            <person name="Stine O.C."/>
            <person name="Ali A."/>
            <person name="Horneman A.J."/>
            <person name="Heidelberg J.F."/>
        </authorList>
    </citation>
    <scope>NUCLEOTIDE SEQUENCE [LARGE SCALE GENOMIC DNA]</scope>
    <source>
        <strain evidence="4">ATCC 7966 / DSM 30187 / BCRC 13018 / CCUG 14551 / JCM 1027 / KCTC 2358 / NCIMB 9240 / NCTC 8049</strain>
    </source>
</reference>
<keyword evidence="4" id="KW-1185">Reference proteome</keyword>